<dbReference type="EMBL" id="JAVRHX010000003">
    <property type="protein sequence ID" value="MDT0595482.1"/>
    <property type="molecule type" value="Genomic_DNA"/>
</dbReference>
<accession>A0ABU2ZS77</accession>
<dbReference type="RefSeq" id="WP_311368998.1">
    <property type="nucleotide sequence ID" value="NZ_JAVRHX010000003.1"/>
</dbReference>
<feature type="domain" description="Endonuclease/exonuclease/phosphatase" evidence="1">
    <location>
        <begin position="34"/>
        <end position="388"/>
    </location>
</feature>
<evidence type="ECO:0000313" key="3">
    <source>
        <dbReference type="Proteomes" id="UP001253545"/>
    </source>
</evidence>
<keyword evidence="2" id="KW-0540">Nuclease</keyword>
<dbReference type="InterPro" id="IPR005135">
    <property type="entry name" value="Endo/exonuclease/phosphatase"/>
</dbReference>
<evidence type="ECO:0000259" key="1">
    <source>
        <dbReference type="Pfam" id="PF03372"/>
    </source>
</evidence>
<dbReference type="InterPro" id="IPR036691">
    <property type="entry name" value="Endo/exonu/phosph_ase_sf"/>
</dbReference>
<sequence length="398" mass="45032">MNTSIKAISYLTLLTLVAACTTNKRLMTPTIKVASFNVSMDATNYIGRDPELATNQVLIERLKANHPQIRNIAEIIQRTRPDIILLNEFDFIADPTQGVELFINHYLKQAQHDDLAAIDYPYYYYAPVNTGKPSPYDLNGDGKKTGTQSDAWGFGFFEGHYGMMILSRYPIDKQNVRTFQNFKWKDMPNALRPIAPNATEPFYSDEVWEQYPLSSKSHWDVPIDIDGKVLHLLASHPTPPVFDGEEDRNGTKNHDEVRFWLDYITPNNSAYIYDDNGKKGGLVAQSRFVILGDQNASNTEGDARQEAITALLNSPFVNDNKIPQSDGGDANAPENPLSKYHTASWGMRVDYVLPASFGIEVIKNGVFWPTQTDETYRLIKDRVSSSDHRLVWTELTLK</sequence>
<dbReference type="SUPFAM" id="SSF56219">
    <property type="entry name" value="DNase I-like"/>
    <property type="match status" value="1"/>
</dbReference>
<dbReference type="GO" id="GO:0004519">
    <property type="term" value="F:endonuclease activity"/>
    <property type="evidence" value="ECO:0007669"/>
    <property type="project" value="UniProtKB-KW"/>
</dbReference>
<dbReference type="PROSITE" id="PS51257">
    <property type="entry name" value="PROKAR_LIPOPROTEIN"/>
    <property type="match status" value="1"/>
</dbReference>
<comment type="caution">
    <text evidence="2">The sequence shown here is derived from an EMBL/GenBank/DDBJ whole genome shotgun (WGS) entry which is preliminary data.</text>
</comment>
<dbReference type="Proteomes" id="UP001253545">
    <property type="component" value="Unassembled WGS sequence"/>
</dbReference>
<keyword evidence="2" id="KW-0378">Hydrolase</keyword>
<keyword evidence="3" id="KW-1185">Reference proteome</keyword>
<gene>
    <name evidence="2" type="ORF">RM552_11545</name>
</gene>
<name>A0ABU2ZS77_9ALTE</name>
<reference evidence="2 3" key="1">
    <citation type="submission" date="2023-09" db="EMBL/GenBank/DDBJ databases">
        <authorList>
            <person name="Rey-Velasco X."/>
        </authorList>
    </citation>
    <scope>NUCLEOTIDE SEQUENCE [LARGE SCALE GENOMIC DNA]</scope>
    <source>
        <strain evidence="2 3">P117</strain>
    </source>
</reference>
<dbReference type="Pfam" id="PF03372">
    <property type="entry name" value="Exo_endo_phos"/>
    <property type="match status" value="1"/>
</dbReference>
<organism evidence="2 3">
    <name type="scientific">Glaciecola petra</name>
    <dbReference type="NCBI Taxonomy" id="3075602"/>
    <lineage>
        <taxon>Bacteria</taxon>
        <taxon>Pseudomonadati</taxon>
        <taxon>Pseudomonadota</taxon>
        <taxon>Gammaproteobacteria</taxon>
        <taxon>Alteromonadales</taxon>
        <taxon>Alteromonadaceae</taxon>
        <taxon>Glaciecola</taxon>
    </lineage>
</organism>
<proteinExistence type="predicted"/>
<protein>
    <submittedName>
        <fullName evidence="2">Endonuclease/exonuclease/phosphatase family protein</fullName>
    </submittedName>
</protein>
<keyword evidence="2" id="KW-0255">Endonuclease</keyword>
<dbReference type="Gene3D" id="3.60.10.10">
    <property type="entry name" value="Endonuclease/exonuclease/phosphatase"/>
    <property type="match status" value="1"/>
</dbReference>
<evidence type="ECO:0000313" key="2">
    <source>
        <dbReference type="EMBL" id="MDT0595482.1"/>
    </source>
</evidence>